<feature type="transmembrane region" description="Helical" evidence="12">
    <location>
        <begin position="207"/>
        <end position="227"/>
    </location>
</feature>
<feature type="transmembrane region" description="Helical" evidence="12">
    <location>
        <begin position="248"/>
        <end position="269"/>
    </location>
</feature>
<evidence type="ECO:0000256" key="10">
    <source>
        <dbReference type="ARBA" id="ARBA00023209"/>
    </source>
</evidence>
<feature type="transmembrane region" description="Helical" evidence="12">
    <location>
        <begin position="87"/>
        <end position="108"/>
    </location>
</feature>
<feature type="transmembrane region" description="Helical" evidence="12">
    <location>
        <begin position="32"/>
        <end position="49"/>
    </location>
</feature>
<reference evidence="13" key="1">
    <citation type="submission" date="2018-05" db="EMBL/GenBank/DDBJ databases">
        <authorList>
            <person name="Lanie J.A."/>
            <person name="Ng W.-L."/>
            <person name="Kazmierczak K.M."/>
            <person name="Andrzejewski T.M."/>
            <person name="Davidsen T.M."/>
            <person name="Wayne K.J."/>
            <person name="Tettelin H."/>
            <person name="Glass J.I."/>
            <person name="Rusch D."/>
            <person name="Podicherti R."/>
            <person name="Tsui H.-C.T."/>
            <person name="Winkler M.E."/>
        </authorList>
    </citation>
    <scope>NUCLEOTIDE SEQUENCE</scope>
</reference>
<name>A0A382KAH8_9ZZZZ</name>
<sequence length="291" mass="32411">MTNLTKRIGSGVVLILLLFCISYGTVVYDASILSFSINTIFAIILWEYSGFIKNTAFKVLFLSGFVLAWLLPGYLGDVTASDTIKFVFYMTIISCLVWILISLWIFVFDKPHLHNLWIFLLGYLTLIPAFVSLLWIIFNYSGAFILMIIVSVSIADSSAYFIGKKYGKIKLLPNISPGKTREGLLGAIVITPLSLVIYAILMGYPIVGFLFFGLIATAIAFIGDVFFSLIKRSKNKKDSSHLIPGHGGFIDLLDGTIAVLPFFMFLVIYPGDLGLENLSNFTNTYLLAYFM</sequence>
<gene>
    <name evidence="13" type="ORF">METZ01_LOCUS273850</name>
</gene>
<evidence type="ECO:0000256" key="6">
    <source>
        <dbReference type="ARBA" id="ARBA00022695"/>
    </source>
</evidence>
<comment type="subcellular location">
    <subcellularLocation>
        <location evidence="1">Cell membrane</location>
        <topology evidence="1">Multi-pass membrane protein</topology>
    </subcellularLocation>
</comment>
<keyword evidence="3" id="KW-0444">Lipid biosynthesis</keyword>
<keyword evidence="9 12" id="KW-0472">Membrane</keyword>
<dbReference type="GO" id="GO:0004605">
    <property type="term" value="F:phosphatidate cytidylyltransferase activity"/>
    <property type="evidence" value="ECO:0007669"/>
    <property type="project" value="TreeGrafter"/>
</dbReference>
<keyword evidence="10" id="KW-0594">Phospholipid biosynthesis</keyword>
<dbReference type="Pfam" id="PF01148">
    <property type="entry name" value="CTP_transf_1"/>
    <property type="match status" value="1"/>
</dbReference>
<dbReference type="GO" id="GO:0016024">
    <property type="term" value="P:CDP-diacylglycerol biosynthetic process"/>
    <property type="evidence" value="ECO:0007669"/>
    <property type="project" value="TreeGrafter"/>
</dbReference>
<evidence type="ECO:0000256" key="11">
    <source>
        <dbReference type="ARBA" id="ARBA00023264"/>
    </source>
</evidence>
<evidence type="ECO:0000256" key="9">
    <source>
        <dbReference type="ARBA" id="ARBA00023136"/>
    </source>
</evidence>
<evidence type="ECO:0000256" key="5">
    <source>
        <dbReference type="ARBA" id="ARBA00022692"/>
    </source>
</evidence>
<feature type="transmembrane region" description="Helical" evidence="12">
    <location>
        <begin position="183"/>
        <end position="201"/>
    </location>
</feature>
<dbReference type="GO" id="GO:0005886">
    <property type="term" value="C:plasma membrane"/>
    <property type="evidence" value="ECO:0007669"/>
    <property type="project" value="UniProtKB-SubCell"/>
</dbReference>
<evidence type="ECO:0000313" key="13">
    <source>
        <dbReference type="EMBL" id="SVC20996.1"/>
    </source>
</evidence>
<feature type="transmembrane region" description="Helical" evidence="12">
    <location>
        <begin position="7"/>
        <end position="26"/>
    </location>
</feature>
<keyword evidence="5 12" id="KW-0812">Transmembrane</keyword>
<dbReference type="AlphaFoldDB" id="A0A382KAH8"/>
<feature type="transmembrane region" description="Helical" evidence="12">
    <location>
        <begin position="56"/>
        <end position="75"/>
    </location>
</feature>
<keyword evidence="8" id="KW-0443">Lipid metabolism</keyword>
<evidence type="ECO:0000256" key="12">
    <source>
        <dbReference type="SAM" id="Phobius"/>
    </source>
</evidence>
<keyword evidence="6" id="KW-0548">Nucleotidyltransferase</keyword>
<evidence type="ECO:0000256" key="1">
    <source>
        <dbReference type="ARBA" id="ARBA00004651"/>
    </source>
</evidence>
<dbReference type="PANTHER" id="PTHR46382">
    <property type="entry name" value="PHOSPHATIDATE CYTIDYLYLTRANSFERASE"/>
    <property type="match status" value="1"/>
</dbReference>
<evidence type="ECO:0000256" key="8">
    <source>
        <dbReference type="ARBA" id="ARBA00023098"/>
    </source>
</evidence>
<evidence type="ECO:0000256" key="4">
    <source>
        <dbReference type="ARBA" id="ARBA00022679"/>
    </source>
</evidence>
<keyword evidence="11" id="KW-1208">Phospholipid metabolism</keyword>
<evidence type="ECO:0000256" key="3">
    <source>
        <dbReference type="ARBA" id="ARBA00022516"/>
    </source>
</evidence>
<evidence type="ECO:0000256" key="7">
    <source>
        <dbReference type="ARBA" id="ARBA00022989"/>
    </source>
</evidence>
<evidence type="ECO:0000256" key="2">
    <source>
        <dbReference type="ARBA" id="ARBA00022475"/>
    </source>
</evidence>
<feature type="transmembrane region" description="Helical" evidence="12">
    <location>
        <begin position="144"/>
        <end position="162"/>
    </location>
</feature>
<keyword evidence="2" id="KW-1003">Cell membrane</keyword>
<keyword evidence="7 12" id="KW-1133">Transmembrane helix</keyword>
<proteinExistence type="predicted"/>
<keyword evidence="4" id="KW-0808">Transferase</keyword>
<organism evidence="13">
    <name type="scientific">marine metagenome</name>
    <dbReference type="NCBI Taxonomy" id="408172"/>
    <lineage>
        <taxon>unclassified sequences</taxon>
        <taxon>metagenomes</taxon>
        <taxon>ecological metagenomes</taxon>
    </lineage>
</organism>
<feature type="transmembrane region" description="Helical" evidence="12">
    <location>
        <begin position="115"/>
        <end position="138"/>
    </location>
</feature>
<accession>A0A382KAH8</accession>
<evidence type="ECO:0008006" key="14">
    <source>
        <dbReference type="Google" id="ProtNLM"/>
    </source>
</evidence>
<protein>
    <recommendedName>
        <fullName evidence="14">Phosphatidate cytidylyltransferase</fullName>
    </recommendedName>
</protein>
<dbReference type="EMBL" id="UINC01079211">
    <property type="protein sequence ID" value="SVC20996.1"/>
    <property type="molecule type" value="Genomic_DNA"/>
</dbReference>
<dbReference type="PANTHER" id="PTHR46382:SF1">
    <property type="entry name" value="PHOSPHATIDATE CYTIDYLYLTRANSFERASE"/>
    <property type="match status" value="1"/>
</dbReference>